<evidence type="ECO:0000256" key="1">
    <source>
        <dbReference type="SAM" id="MobiDB-lite"/>
    </source>
</evidence>
<dbReference type="SUPFAM" id="SSF50494">
    <property type="entry name" value="Trypsin-like serine proteases"/>
    <property type="match status" value="1"/>
</dbReference>
<dbReference type="HOGENOM" id="CLU_062121_0_0_1"/>
<dbReference type="Gramene" id="LPERR05G03820.1">
    <property type="protein sequence ID" value="LPERR05G03820.1"/>
    <property type="gene ID" value="LPERR05G03820"/>
</dbReference>
<dbReference type="EnsemblPlants" id="LPERR05G03820.1">
    <property type="protein sequence ID" value="LPERR05G03820.1"/>
    <property type="gene ID" value="LPERR05G03820"/>
</dbReference>
<reference evidence="3" key="2">
    <citation type="submission" date="2013-12" db="EMBL/GenBank/DDBJ databases">
        <authorList>
            <person name="Yu Y."/>
            <person name="Lee S."/>
            <person name="de Baynast K."/>
            <person name="Wissotski M."/>
            <person name="Liu L."/>
            <person name="Talag J."/>
            <person name="Goicoechea J."/>
            <person name="Angelova A."/>
            <person name="Jetty R."/>
            <person name="Kudrna D."/>
            <person name="Golser W."/>
            <person name="Rivera L."/>
            <person name="Zhang J."/>
            <person name="Wing R."/>
        </authorList>
    </citation>
    <scope>NUCLEOTIDE SEQUENCE</scope>
</reference>
<dbReference type="AlphaFoldDB" id="A0A0D9WD44"/>
<reference evidence="2 3" key="1">
    <citation type="submission" date="2012-08" db="EMBL/GenBank/DDBJ databases">
        <title>Oryza genome evolution.</title>
        <authorList>
            <person name="Wing R.A."/>
        </authorList>
    </citation>
    <scope>NUCLEOTIDE SEQUENCE</scope>
</reference>
<dbReference type="PANTHER" id="PTHR36141">
    <property type="entry name" value="OS08G0148500 PROTEIN"/>
    <property type="match status" value="1"/>
</dbReference>
<keyword evidence="3" id="KW-1185">Reference proteome</keyword>
<dbReference type="Gene3D" id="2.40.10.120">
    <property type="match status" value="1"/>
</dbReference>
<name>A0A0D9WD44_9ORYZ</name>
<dbReference type="InterPro" id="IPR009003">
    <property type="entry name" value="Peptidase_S1_PA"/>
</dbReference>
<accession>A0A0D9WD44</accession>
<reference evidence="2" key="3">
    <citation type="submission" date="2015-04" db="UniProtKB">
        <authorList>
            <consortium name="EnsemblPlants"/>
        </authorList>
    </citation>
    <scope>IDENTIFICATION</scope>
</reference>
<dbReference type="PANTHER" id="PTHR36141:SF4">
    <property type="entry name" value="OS08G0148566 PROTEIN"/>
    <property type="match status" value="1"/>
</dbReference>
<proteinExistence type="predicted"/>
<evidence type="ECO:0008006" key="4">
    <source>
        <dbReference type="Google" id="ProtNLM"/>
    </source>
</evidence>
<dbReference type="Proteomes" id="UP000032180">
    <property type="component" value="Chromosome 5"/>
</dbReference>
<sequence length="357" mass="39963">MAQYQPAPRRAPHSLSNDSANYVAMKGAESIFLVEAIPWHLDDGREPTPGFKRDCKNMYNELADQVQLQTEEAKDGTGSSKRPREASSSQSKNKQKGISIRADETSKNKQKGVSMGITAGTKERYSTGFAIARDSPSGERLRILTCAHIFEDLYKKGMHTLTKENIEKMFKISVICVHQQREVLARDSPLPPSRRLKQPTLATVFAVDTEKDLLVLEINIGYLCLFSGTQPTEYCMFDNPPICVAPRPPQIREEVVLLGWPPQRSESSSSGNVSFPNRTYDMVCDLEFNMKGYTMTLMEIDKLLCAHGYSGGPVLNTVVQLVGTYHGIIEKKGYSVSLEDINQFLTQFGVMTHWPDE</sequence>
<protein>
    <recommendedName>
        <fullName evidence="4">Peptidase S1 domain-containing protein</fullName>
    </recommendedName>
</protein>
<dbReference type="eggNOG" id="ENOG502SXTD">
    <property type="taxonomic scope" value="Eukaryota"/>
</dbReference>
<dbReference type="Pfam" id="PF13365">
    <property type="entry name" value="Trypsin_2"/>
    <property type="match status" value="1"/>
</dbReference>
<feature type="region of interest" description="Disordered" evidence="1">
    <location>
        <begin position="69"/>
        <end position="115"/>
    </location>
</feature>
<evidence type="ECO:0000313" key="3">
    <source>
        <dbReference type="Proteomes" id="UP000032180"/>
    </source>
</evidence>
<evidence type="ECO:0000313" key="2">
    <source>
        <dbReference type="EnsemblPlants" id="LPERR05G03820.1"/>
    </source>
</evidence>
<organism evidence="2 3">
    <name type="scientific">Leersia perrieri</name>
    <dbReference type="NCBI Taxonomy" id="77586"/>
    <lineage>
        <taxon>Eukaryota</taxon>
        <taxon>Viridiplantae</taxon>
        <taxon>Streptophyta</taxon>
        <taxon>Embryophyta</taxon>
        <taxon>Tracheophyta</taxon>
        <taxon>Spermatophyta</taxon>
        <taxon>Magnoliopsida</taxon>
        <taxon>Liliopsida</taxon>
        <taxon>Poales</taxon>
        <taxon>Poaceae</taxon>
        <taxon>BOP clade</taxon>
        <taxon>Oryzoideae</taxon>
        <taxon>Oryzeae</taxon>
        <taxon>Oryzinae</taxon>
        <taxon>Leersia</taxon>
    </lineage>
</organism>